<evidence type="ECO:0000256" key="3">
    <source>
        <dbReference type="ARBA" id="ARBA00022692"/>
    </source>
</evidence>
<dbReference type="InterPro" id="IPR003838">
    <property type="entry name" value="ABC3_permease_C"/>
</dbReference>
<feature type="signal peptide" evidence="8">
    <location>
        <begin position="1"/>
        <end position="24"/>
    </location>
</feature>
<evidence type="ECO:0000256" key="7">
    <source>
        <dbReference type="SAM" id="Phobius"/>
    </source>
</evidence>
<comment type="similarity">
    <text evidence="6">Belongs to the ABC-4 integral membrane protein family.</text>
</comment>
<evidence type="ECO:0000313" key="11">
    <source>
        <dbReference type="Proteomes" id="UP001589718"/>
    </source>
</evidence>
<dbReference type="RefSeq" id="WP_345226315.1">
    <property type="nucleotide sequence ID" value="NZ_BAAAXE010000013.1"/>
</dbReference>
<feature type="transmembrane region" description="Helical" evidence="7">
    <location>
        <begin position="306"/>
        <end position="327"/>
    </location>
</feature>
<evidence type="ECO:0000256" key="1">
    <source>
        <dbReference type="ARBA" id="ARBA00004651"/>
    </source>
</evidence>
<evidence type="ECO:0000256" key="4">
    <source>
        <dbReference type="ARBA" id="ARBA00022989"/>
    </source>
</evidence>
<accession>A0ABV5P9T9</accession>
<evidence type="ECO:0000256" key="6">
    <source>
        <dbReference type="ARBA" id="ARBA00038076"/>
    </source>
</evidence>
<feature type="transmembrane region" description="Helical" evidence="7">
    <location>
        <begin position="709"/>
        <end position="731"/>
    </location>
</feature>
<feature type="transmembrane region" description="Helical" evidence="7">
    <location>
        <begin position="214"/>
        <end position="239"/>
    </location>
</feature>
<keyword evidence="2" id="KW-1003">Cell membrane</keyword>
<organism evidence="10 11">
    <name type="scientific">Streptomyces cremeus</name>
    <dbReference type="NCBI Taxonomy" id="66881"/>
    <lineage>
        <taxon>Bacteria</taxon>
        <taxon>Bacillati</taxon>
        <taxon>Actinomycetota</taxon>
        <taxon>Actinomycetes</taxon>
        <taxon>Kitasatosporales</taxon>
        <taxon>Streptomycetaceae</taxon>
        <taxon>Streptomyces</taxon>
    </lineage>
</organism>
<feature type="transmembrane region" description="Helical" evidence="7">
    <location>
        <begin position="620"/>
        <end position="641"/>
    </location>
</feature>
<dbReference type="PANTHER" id="PTHR30572">
    <property type="entry name" value="MEMBRANE COMPONENT OF TRANSPORTER-RELATED"/>
    <property type="match status" value="1"/>
</dbReference>
<feature type="domain" description="ABC3 transporter permease C-terminal" evidence="9">
    <location>
        <begin position="625"/>
        <end position="731"/>
    </location>
</feature>
<keyword evidence="8" id="KW-0732">Signal</keyword>
<protein>
    <submittedName>
        <fullName evidence="10">ABC transporter permease</fullName>
    </submittedName>
</protein>
<feature type="transmembrane region" description="Helical" evidence="7">
    <location>
        <begin position="390"/>
        <end position="411"/>
    </location>
</feature>
<gene>
    <name evidence="10" type="ORF">ACFFTU_05160</name>
</gene>
<sequence length="743" mass="76748">MSLGCSLGVACLAAVLTIPAILSAHDGRSAARAPQAVPEVMHARSAADTLFLTRQDPYGAQPFTRVLVARPVAGPAPVPPGLERLPMPGEVYVSPRLREVLAAEPGLAGLLPGRVTGTIGAAGLAGPDELYAYLGQTRAGIPRDARPLASFGSSHSPSPAVDASTLDILRFTLACLVLLPLAVFLSVCARLSAESRSRRLASLRLLGLSVKGTLRVNAVETVAAALLGALLGIGAYLLVNEVVTRVGLPGLRWYAADGRPAAPTLAACLLGCPALAWFVGRHHAREAALSPLSVRRSAQRTPPRPYGLLLLLPGLGVITGYCVLGALGRTPAEGPADAVLVPAAVLLTGAGLVLSLGPITSWLARRIAGRAQSLPLTLAMRRNEVEPGSSLRVVTGLVLLVYAASLTQGVLVELSQISRPTSPTQEYRVTLGDVTPEQRARMARVDGVRAQALTAESWIPDLSNPAPRINAVVATCAQLAAFADLAPGCVDGRVQRLTDPDTSENLDARPGAAFPFLLRPSAEPSPARAEKLSLTLPHDRLTLHARQPSALTSADVRIPPSLLPAGTLPAKGDLLVVTGSEPTAVRTALNGIGALAPTADVEAVGVNVEALQQITVIKSLLASGMVLGLVIGVAAFVVSVADRAMERRGQVTALALLGARPATLRTVQCVQVLLPLGIGLAAALVAGRLAESSYLITGGGDVFWDADGLPLLLASALGVLVVAGLAALPLVRRHVDPEHIGRD</sequence>
<keyword evidence="5 7" id="KW-0472">Membrane</keyword>
<feature type="chain" id="PRO_5046948372" evidence="8">
    <location>
        <begin position="25"/>
        <end position="743"/>
    </location>
</feature>
<evidence type="ECO:0000256" key="8">
    <source>
        <dbReference type="SAM" id="SignalP"/>
    </source>
</evidence>
<dbReference type="PANTHER" id="PTHR30572:SF4">
    <property type="entry name" value="ABC TRANSPORTER PERMEASE YTRF"/>
    <property type="match status" value="1"/>
</dbReference>
<evidence type="ECO:0000256" key="2">
    <source>
        <dbReference type="ARBA" id="ARBA00022475"/>
    </source>
</evidence>
<dbReference type="Pfam" id="PF02687">
    <property type="entry name" value="FtsX"/>
    <property type="match status" value="1"/>
</dbReference>
<feature type="transmembrane region" description="Helical" evidence="7">
    <location>
        <begin position="669"/>
        <end position="689"/>
    </location>
</feature>
<keyword evidence="4 7" id="KW-1133">Transmembrane helix</keyword>
<keyword evidence="11" id="KW-1185">Reference proteome</keyword>
<reference evidence="10 11" key="1">
    <citation type="submission" date="2024-09" db="EMBL/GenBank/DDBJ databases">
        <authorList>
            <person name="Sun Q."/>
            <person name="Mori K."/>
        </authorList>
    </citation>
    <scope>NUCLEOTIDE SEQUENCE [LARGE SCALE GENOMIC DNA]</scope>
    <source>
        <strain evidence="10 11">JCM 4362</strain>
    </source>
</reference>
<feature type="transmembrane region" description="Helical" evidence="7">
    <location>
        <begin position="339"/>
        <end position="364"/>
    </location>
</feature>
<evidence type="ECO:0000259" key="9">
    <source>
        <dbReference type="Pfam" id="PF02687"/>
    </source>
</evidence>
<evidence type="ECO:0000256" key="5">
    <source>
        <dbReference type="ARBA" id="ARBA00023136"/>
    </source>
</evidence>
<feature type="transmembrane region" description="Helical" evidence="7">
    <location>
        <begin position="259"/>
        <end position="279"/>
    </location>
</feature>
<feature type="transmembrane region" description="Helical" evidence="7">
    <location>
        <begin position="168"/>
        <end position="193"/>
    </location>
</feature>
<dbReference type="InterPro" id="IPR050250">
    <property type="entry name" value="Macrolide_Exporter_MacB"/>
</dbReference>
<keyword evidence="3 7" id="KW-0812">Transmembrane</keyword>
<proteinExistence type="inferred from homology"/>
<dbReference type="Proteomes" id="UP001589718">
    <property type="component" value="Unassembled WGS sequence"/>
</dbReference>
<comment type="subcellular location">
    <subcellularLocation>
        <location evidence="1">Cell membrane</location>
        <topology evidence="1">Multi-pass membrane protein</topology>
    </subcellularLocation>
</comment>
<evidence type="ECO:0000313" key="10">
    <source>
        <dbReference type="EMBL" id="MFB9519331.1"/>
    </source>
</evidence>
<dbReference type="EMBL" id="JBHMCR010000004">
    <property type="protein sequence ID" value="MFB9519331.1"/>
    <property type="molecule type" value="Genomic_DNA"/>
</dbReference>
<name>A0ABV5P9T9_STRCM</name>
<comment type="caution">
    <text evidence="10">The sequence shown here is derived from an EMBL/GenBank/DDBJ whole genome shotgun (WGS) entry which is preliminary data.</text>
</comment>